<dbReference type="SUPFAM" id="SSF55811">
    <property type="entry name" value="Nudix"/>
    <property type="match status" value="1"/>
</dbReference>
<evidence type="ECO:0000259" key="7">
    <source>
        <dbReference type="PROSITE" id="PS51462"/>
    </source>
</evidence>
<dbReference type="EMBL" id="JXBL01000001">
    <property type="protein sequence ID" value="KIE43815.1"/>
    <property type="molecule type" value="Genomic_DNA"/>
</dbReference>
<dbReference type="Gene3D" id="3.90.79.10">
    <property type="entry name" value="Nucleoside Triphosphate Pyrophosphohydrolase"/>
    <property type="match status" value="1"/>
</dbReference>
<evidence type="ECO:0000256" key="2">
    <source>
        <dbReference type="ARBA" id="ARBA00001946"/>
    </source>
</evidence>
<reference evidence="8 9" key="1">
    <citation type="submission" date="2015-01" db="EMBL/GenBank/DDBJ databases">
        <title>Genome sequence of the anaerobic bacterium Geobacter soli GSS01, a dissimilatory Fe(III) reducer from soil.</title>
        <authorList>
            <person name="Yang G."/>
            <person name="Zhou S."/>
        </authorList>
    </citation>
    <scope>NUCLEOTIDE SEQUENCE [LARGE SCALE GENOMIC DNA]</scope>
    <source>
        <strain evidence="8 9">GSS01</strain>
    </source>
</reference>
<dbReference type="PANTHER" id="PTHR12992">
    <property type="entry name" value="NUDIX HYDROLASE"/>
    <property type="match status" value="1"/>
</dbReference>
<evidence type="ECO:0000256" key="3">
    <source>
        <dbReference type="ARBA" id="ARBA00022723"/>
    </source>
</evidence>
<keyword evidence="4" id="KW-0378">Hydrolase</keyword>
<protein>
    <submittedName>
        <fullName evidence="8">DNA mismatch repair protein MutT</fullName>
    </submittedName>
</protein>
<dbReference type="GO" id="GO:0046872">
    <property type="term" value="F:metal ion binding"/>
    <property type="evidence" value="ECO:0007669"/>
    <property type="project" value="UniProtKB-KW"/>
</dbReference>
<comment type="caution">
    <text evidence="8">The sequence shown here is derived from an EMBL/GenBank/DDBJ whole genome shotgun (WGS) entry which is preliminary data.</text>
</comment>
<evidence type="ECO:0000256" key="4">
    <source>
        <dbReference type="ARBA" id="ARBA00022801"/>
    </source>
</evidence>
<dbReference type="Proteomes" id="UP000031433">
    <property type="component" value="Unassembled WGS sequence"/>
</dbReference>
<name>A0A0C1U871_9BACT</name>
<comment type="cofactor">
    <cofactor evidence="1">
        <name>Mn(2+)</name>
        <dbReference type="ChEBI" id="CHEBI:29035"/>
    </cofactor>
</comment>
<dbReference type="GO" id="GO:0010945">
    <property type="term" value="F:coenzyme A diphosphatase activity"/>
    <property type="evidence" value="ECO:0007669"/>
    <property type="project" value="InterPro"/>
</dbReference>
<dbReference type="PROSITE" id="PS51462">
    <property type="entry name" value="NUDIX"/>
    <property type="match status" value="1"/>
</dbReference>
<keyword evidence="3" id="KW-0479">Metal-binding</keyword>
<keyword evidence="5" id="KW-0460">Magnesium</keyword>
<organism evidence="8 9">
    <name type="scientific">Geobacter soli</name>
    <dbReference type="NCBI Taxonomy" id="1510391"/>
    <lineage>
        <taxon>Bacteria</taxon>
        <taxon>Pseudomonadati</taxon>
        <taxon>Thermodesulfobacteriota</taxon>
        <taxon>Desulfuromonadia</taxon>
        <taxon>Geobacterales</taxon>
        <taxon>Geobacteraceae</taxon>
        <taxon>Geobacter</taxon>
    </lineage>
</organism>
<dbReference type="InterPro" id="IPR015797">
    <property type="entry name" value="NUDIX_hydrolase-like_dom_sf"/>
</dbReference>
<dbReference type="Pfam" id="PF00293">
    <property type="entry name" value="NUDIX"/>
    <property type="match status" value="1"/>
</dbReference>
<keyword evidence="6" id="KW-0464">Manganese</keyword>
<evidence type="ECO:0000256" key="6">
    <source>
        <dbReference type="ARBA" id="ARBA00023211"/>
    </source>
</evidence>
<dbReference type="InterPro" id="IPR045121">
    <property type="entry name" value="CoAse"/>
</dbReference>
<accession>A0A0C1U871</accession>
<dbReference type="InterPro" id="IPR000086">
    <property type="entry name" value="NUDIX_hydrolase_dom"/>
</dbReference>
<comment type="cofactor">
    <cofactor evidence="2">
        <name>Mg(2+)</name>
        <dbReference type="ChEBI" id="CHEBI:18420"/>
    </cofactor>
</comment>
<feature type="domain" description="Nudix hydrolase" evidence="7">
    <location>
        <begin position="29"/>
        <end position="161"/>
    </location>
</feature>
<evidence type="ECO:0000313" key="8">
    <source>
        <dbReference type="EMBL" id="KIE43815.1"/>
    </source>
</evidence>
<evidence type="ECO:0000256" key="1">
    <source>
        <dbReference type="ARBA" id="ARBA00001936"/>
    </source>
</evidence>
<dbReference type="PANTHER" id="PTHR12992:SF11">
    <property type="entry name" value="MITOCHONDRIAL COENZYME A DIPHOSPHATASE NUDT8"/>
    <property type="match status" value="1"/>
</dbReference>
<keyword evidence="9" id="KW-1185">Reference proteome</keyword>
<evidence type="ECO:0000256" key="5">
    <source>
        <dbReference type="ARBA" id="ARBA00022842"/>
    </source>
</evidence>
<gene>
    <name evidence="8" type="ORF">SE37_14870</name>
</gene>
<dbReference type="CDD" id="cd03426">
    <property type="entry name" value="NUDIX_CoAse_Nudt7"/>
    <property type="match status" value="1"/>
</dbReference>
<evidence type="ECO:0000313" key="9">
    <source>
        <dbReference type="Proteomes" id="UP000031433"/>
    </source>
</evidence>
<dbReference type="AlphaFoldDB" id="A0A0C1U871"/>
<sequence>MDVPGLTELAVRIRTTLAGRTRVPMAPGPVPAAVLLPLFERDGEVRVLFTKRTEHLNHHRGEISFPGGVRHPDDASPCDTALRETWEEVGVPPGDVDILGTLDDFYSIHDYLVTPCVGIIRGDRSLTVNPDEIERIIVVPLKHLLLPEVFRTEDWTWRGRTHPVHFYRYLDDEIWGLTAAILSQFLNTVFPRS</sequence>
<proteinExistence type="predicted"/>